<dbReference type="Gene3D" id="4.10.75.10">
    <property type="entry name" value="Elafin-like"/>
    <property type="match status" value="1"/>
</dbReference>
<dbReference type="OrthoDB" id="152433at2759"/>
<name>A0A6A4VDA7_AMPAM</name>
<evidence type="ECO:0000313" key="3">
    <source>
        <dbReference type="Proteomes" id="UP000440578"/>
    </source>
</evidence>
<dbReference type="InterPro" id="IPR036645">
    <property type="entry name" value="Elafin-like_sf"/>
</dbReference>
<keyword evidence="3" id="KW-1185">Reference proteome</keyword>
<protein>
    <recommendedName>
        <fullName evidence="1">WAP domain-containing protein</fullName>
    </recommendedName>
</protein>
<proteinExistence type="predicted"/>
<dbReference type="GO" id="GO:0030414">
    <property type="term" value="F:peptidase inhibitor activity"/>
    <property type="evidence" value="ECO:0007669"/>
    <property type="project" value="InterPro"/>
</dbReference>
<dbReference type="SUPFAM" id="SSF57256">
    <property type="entry name" value="Elafin-like"/>
    <property type="match status" value="1"/>
</dbReference>
<sequence length="158" mass="16282">MLYELSTYVPAEGRGGGPGTRCVTQRRPDAQPACTPFPGCQFTSACVPRARPKPGFCPAASLVPADSVKPCTYDNDCPSSLLCCRGASGSSSCTAPAFPNPCDGVTCGPAGPTCRVVDGVAGCLDRVCSPGPDSYFCQNNTQTFCSQSAAIIRTDLPC</sequence>
<dbReference type="SMART" id="SM00217">
    <property type="entry name" value="WAP"/>
    <property type="match status" value="1"/>
</dbReference>
<evidence type="ECO:0000313" key="2">
    <source>
        <dbReference type="EMBL" id="KAF0288398.1"/>
    </source>
</evidence>
<accession>A0A6A4VDA7</accession>
<dbReference type="PROSITE" id="PS51390">
    <property type="entry name" value="WAP"/>
    <property type="match status" value="1"/>
</dbReference>
<dbReference type="EMBL" id="VIIS01002114">
    <property type="protein sequence ID" value="KAF0288398.1"/>
    <property type="molecule type" value="Genomic_DNA"/>
</dbReference>
<dbReference type="Proteomes" id="UP000440578">
    <property type="component" value="Unassembled WGS sequence"/>
</dbReference>
<dbReference type="GO" id="GO:0005576">
    <property type="term" value="C:extracellular region"/>
    <property type="evidence" value="ECO:0007669"/>
    <property type="project" value="InterPro"/>
</dbReference>
<reference evidence="2 3" key="1">
    <citation type="submission" date="2019-07" db="EMBL/GenBank/DDBJ databases">
        <title>Draft genome assembly of a fouling barnacle, Amphibalanus amphitrite (Darwin, 1854): The first reference genome for Thecostraca.</title>
        <authorList>
            <person name="Kim W."/>
        </authorList>
    </citation>
    <scope>NUCLEOTIDE SEQUENCE [LARGE SCALE GENOMIC DNA]</scope>
    <source>
        <strain evidence="2">SNU_AA5</strain>
        <tissue evidence="2">Soma without cirri and trophi</tissue>
    </source>
</reference>
<organism evidence="2 3">
    <name type="scientific">Amphibalanus amphitrite</name>
    <name type="common">Striped barnacle</name>
    <name type="synonym">Balanus amphitrite</name>
    <dbReference type="NCBI Taxonomy" id="1232801"/>
    <lineage>
        <taxon>Eukaryota</taxon>
        <taxon>Metazoa</taxon>
        <taxon>Ecdysozoa</taxon>
        <taxon>Arthropoda</taxon>
        <taxon>Crustacea</taxon>
        <taxon>Multicrustacea</taxon>
        <taxon>Cirripedia</taxon>
        <taxon>Thoracica</taxon>
        <taxon>Thoracicalcarea</taxon>
        <taxon>Balanomorpha</taxon>
        <taxon>Balanoidea</taxon>
        <taxon>Balanidae</taxon>
        <taxon>Amphibalaninae</taxon>
        <taxon>Amphibalanus</taxon>
    </lineage>
</organism>
<evidence type="ECO:0000259" key="1">
    <source>
        <dbReference type="PROSITE" id="PS51390"/>
    </source>
</evidence>
<gene>
    <name evidence="2" type="ORF">FJT64_013238</name>
</gene>
<comment type="caution">
    <text evidence="2">The sequence shown here is derived from an EMBL/GenBank/DDBJ whole genome shotgun (WGS) entry which is preliminary data.</text>
</comment>
<dbReference type="Pfam" id="PF00095">
    <property type="entry name" value="WAP"/>
    <property type="match status" value="1"/>
</dbReference>
<dbReference type="AlphaFoldDB" id="A0A6A4VDA7"/>
<feature type="domain" description="WAP" evidence="1">
    <location>
        <begin position="50"/>
        <end position="97"/>
    </location>
</feature>
<dbReference type="InterPro" id="IPR008197">
    <property type="entry name" value="WAP_dom"/>
</dbReference>